<protein>
    <submittedName>
        <fullName evidence="2">Uncharacterized protein</fullName>
    </submittedName>
</protein>
<organism evidence="2 3">
    <name type="scientific">Sphaerimonospora cavernae</name>
    <dbReference type="NCBI Taxonomy" id="1740611"/>
    <lineage>
        <taxon>Bacteria</taxon>
        <taxon>Bacillati</taxon>
        <taxon>Actinomycetota</taxon>
        <taxon>Actinomycetes</taxon>
        <taxon>Streptosporangiales</taxon>
        <taxon>Streptosporangiaceae</taxon>
        <taxon>Sphaerimonospora</taxon>
    </lineage>
</organism>
<feature type="signal peptide" evidence="1">
    <location>
        <begin position="1"/>
        <end position="28"/>
    </location>
</feature>
<feature type="chain" id="PRO_5046123260" evidence="1">
    <location>
        <begin position="29"/>
        <end position="94"/>
    </location>
</feature>
<name>A0ABV6U1W4_9ACTN</name>
<dbReference type="EMBL" id="JBHMQT010000013">
    <property type="protein sequence ID" value="MFC0862442.1"/>
    <property type="molecule type" value="Genomic_DNA"/>
</dbReference>
<keyword evidence="3" id="KW-1185">Reference proteome</keyword>
<proteinExistence type="predicted"/>
<evidence type="ECO:0000256" key="1">
    <source>
        <dbReference type="SAM" id="SignalP"/>
    </source>
</evidence>
<accession>A0ABV6U1W4</accession>
<dbReference type="RefSeq" id="WP_394300653.1">
    <property type="nucleotide sequence ID" value="NZ_JBHMQT010000013.1"/>
</dbReference>
<comment type="caution">
    <text evidence="2">The sequence shown here is derived from an EMBL/GenBank/DDBJ whole genome shotgun (WGS) entry which is preliminary data.</text>
</comment>
<dbReference type="Proteomes" id="UP001589870">
    <property type="component" value="Unassembled WGS sequence"/>
</dbReference>
<keyword evidence="1" id="KW-0732">Signal</keyword>
<evidence type="ECO:0000313" key="2">
    <source>
        <dbReference type="EMBL" id="MFC0862442.1"/>
    </source>
</evidence>
<sequence>MLRRLLVTGALVASALAPLTISVTPVSAAVLPSAVSSVSASCYKRVGKHWVCITPGAFCPKAAHKRYGYVKVTKKRYKCTYKRSDPYWRWRRAY</sequence>
<evidence type="ECO:0000313" key="3">
    <source>
        <dbReference type="Proteomes" id="UP001589870"/>
    </source>
</evidence>
<gene>
    <name evidence="2" type="ORF">ACFHYQ_09050</name>
</gene>
<reference evidence="2 3" key="1">
    <citation type="submission" date="2024-09" db="EMBL/GenBank/DDBJ databases">
        <authorList>
            <person name="Sun Q."/>
            <person name="Mori K."/>
        </authorList>
    </citation>
    <scope>NUCLEOTIDE SEQUENCE [LARGE SCALE GENOMIC DNA]</scope>
    <source>
        <strain evidence="2 3">TBRC 1851</strain>
    </source>
</reference>